<evidence type="ECO:0000256" key="2">
    <source>
        <dbReference type="SAM" id="MobiDB-lite"/>
    </source>
</evidence>
<evidence type="ECO:0000313" key="4">
    <source>
        <dbReference type="Proteomes" id="UP001224775"/>
    </source>
</evidence>
<comment type="similarity">
    <text evidence="1">Belongs to the SPIRAL1 family.</text>
</comment>
<dbReference type="EMBL" id="JATAAI010000014">
    <property type="protein sequence ID" value="KAK1740926.1"/>
    <property type="molecule type" value="Genomic_DNA"/>
</dbReference>
<dbReference type="InterPro" id="IPR039613">
    <property type="entry name" value="SPR1/2/3/4/5"/>
</dbReference>
<dbReference type="AlphaFoldDB" id="A0AAD8Y8X9"/>
<sequence length="152" mass="15864">MNDNQNAFVTRSTSRVLAEPGGKSSVGFLFGGGAAKAPAPAAEKAKPEKEVLAKEVAAEEEKRATDLKATTAASDTTPATVNDAISDAARIKQKNESQHFSIFGARNDIQAPKESSNAFASSATTNSYNVLTDRPTSRVLRPPGGQSSIKLG</sequence>
<dbReference type="Proteomes" id="UP001224775">
    <property type="component" value="Unassembled WGS sequence"/>
</dbReference>
<dbReference type="GO" id="GO:0010005">
    <property type="term" value="C:cortical microtubule, transverse to long axis"/>
    <property type="evidence" value="ECO:0007669"/>
    <property type="project" value="TreeGrafter"/>
</dbReference>
<feature type="region of interest" description="Disordered" evidence="2">
    <location>
        <begin position="105"/>
        <end position="152"/>
    </location>
</feature>
<feature type="compositionally biased region" description="Low complexity" evidence="2">
    <location>
        <begin position="115"/>
        <end position="127"/>
    </location>
</feature>
<dbReference type="GO" id="GO:0043622">
    <property type="term" value="P:cortical microtubule organization"/>
    <property type="evidence" value="ECO:0007669"/>
    <property type="project" value="InterPro"/>
</dbReference>
<accession>A0AAD8Y8X9</accession>
<comment type="caution">
    <text evidence="3">The sequence shown here is derived from an EMBL/GenBank/DDBJ whole genome shotgun (WGS) entry which is preliminary data.</text>
</comment>
<evidence type="ECO:0000256" key="1">
    <source>
        <dbReference type="ARBA" id="ARBA00009656"/>
    </source>
</evidence>
<protein>
    <submittedName>
        <fullName evidence="3">Uncharacterized protein</fullName>
    </submittedName>
</protein>
<reference evidence="3" key="1">
    <citation type="submission" date="2023-06" db="EMBL/GenBank/DDBJ databases">
        <title>Survivors Of The Sea: Transcriptome response of Skeletonema marinoi to long-term dormancy.</title>
        <authorList>
            <person name="Pinder M.I.M."/>
            <person name="Kourtchenko O."/>
            <person name="Robertson E.K."/>
            <person name="Larsson T."/>
            <person name="Maumus F."/>
            <person name="Osuna-Cruz C.M."/>
            <person name="Vancaester E."/>
            <person name="Stenow R."/>
            <person name="Vandepoele K."/>
            <person name="Ploug H."/>
            <person name="Bruchert V."/>
            <person name="Godhe A."/>
            <person name="Topel M."/>
        </authorList>
    </citation>
    <scope>NUCLEOTIDE SEQUENCE</scope>
    <source>
        <strain evidence="3">R05AC</strain>
    </source>
</reference>
<organism evidence="3 4">
    <name type="scientific">Skeletonema marinoi</name>
    <dbReference type="NCBI Taxonomy" id="267567"/>
    <lineage>
        <taxon>Eukaryota</taxon>
        <taxon>Sar</taxon>
        <taxon>Stramenopiles</taxon>
        <taxon>Ochrophyta</taxon>
        <taxon>Bacillariophyta</taxon>
        <taxon>Coscinodiscophyceae</taxon>
        <taxon>Thalassiosirophycidae</taxon>
        <taxon>Thalassiosirales</taxon>
        <taxon>Skeletonemataceae</taxon>
        <taxon>Skeletonema</taxon>
        <taxon>Skeletonema marinoi-dohrnii complex</taxon>
    </lineage>
</organism>
<dbReference type="PANTHER" id="PTHR33403:SF31">
    <property type="entry name" value="PROTEIN SPIRAL1-LIKE 1"/>
    <property type="match status" value="1"/>
</dbReference>
<name>A0AAD8Y8X9_9STRA</name>
<dbReference type="PANTHER" id="PTHR33403">
    <property type="entry name" value="SPR1"/>
    <property type="match status" value="1"/>
</dbReference>
<evidence type="ECO:0000313" key="3">
    <source>
        <dbReference type="EMBL" id="KAK1740926.1"/>
    </source>
</evidence>
<keyword evidence="4" id="KW-1185">Reference proteome</keyword>
<proteinExistence type="inferred from homology"/>
<gene>
    <name evidence="3" type="ORF">QTG54_008178</name>
</gene>